<gene>
    <name evidence="1" type="ORF">SAMN05216326_12927</name>
</gene>
<organism evidence="1 2">
    <name type="scientific">Nitrosomonas marina</name>
    <dbReference type="NCBI Taxonomy" id="917"/>
    <lineage>
        <taxon>Bacteria</taxon>
        <taxon>Pseudomonadati</taxon>
        <taxon>Pseudomonadota</taxon>
        <taxon>Betaproteobacteria</taxon>
        <taxon>Nitrosomonadales</taxon>
        <taxon>Nitrosomonadaceae</taxon>
        <taxon>Nitrosomonas</taxon>
    </lineage>
</organism>
<dbReference type="RefSeq" id="WP_090660458.1">
    <property type="nucleotide sequence ID" value="NZ_FOIA01000029.1"/>
</dbReference>
<evidence type="ECO:0000313" key="1">
    <source>
        <dbReference type="EMBL" id="SET47029.1"/>
    </source>
</evidence>
<keyword evidence="2" id="KW-1185">Reference proteome</keyword>
<accession>A0A1I0EP07</accession>
<sequence length="206" mass="24348">MKYDKGKVEQQKSVIRQLSFEVQALQEEAGRLDLPDNIQDILMSWMKDAETLPDELKQKSLIKKHLGVALNYYRRGDMGTVRLSVLRVMKLFENANHDKWVLGTEKQFGHNADKLRKHHEEVTKPKHDLWLEMADKFRSEYRCEMSDHKHDSWLEIADKFSLKYRREISNSELAKKIEAYLHENDPENCNAVGTIRKLIGRNRKKK</sequence>
<reference evidence="2" key="1">
    <citation type="submission" date="2016-10" db="EMBL/GenBank/DDBJ databases">
        <authorList>
            <person name="Varghese N."/>
            <person name="Submissions S."/>
        </authorList>
    </citation>
    <scope>NUCLEOTIDE SEQUENCE [LARGE SCALE GENOMIC DNA]</scope>
    <source>
        <strain evidence="2">Nm71</strain>
    </source>
</reference>
<name>A0A1I0EP07_9PROT</name>
<protein>
    <submittedName>
        <fullName evidence="1">Uncharacterized protein</fullName>
    </submittedName>
</protein>
<dbReference type="EMBL" id="FOIA01000029">
    <property type="protein sequence ID" value="SET47029.1"/>
    <property type="molecule type" value="Genomic_DNA"/>
</dbReference>
<dbReference type="OrthoDB" id="9960690at2"/>
<proteinExistence type="predicted"/>
<evidence type="ECO:0000313" key="2">
    <source>
        <dbReference type="Proteomes" id="UP000199345"/>
    </source>
</evidence>
<dbReference type="AlphaFoldDB" id="A0A1I0EP07"/>
<dbReference type="Proteomes" id="UP000199345">
    <property type="component" value="Unassembled WGS sequence"/>
</dbReference>